<keyword evidence="1" id="KW-0505">Motor protein</keyword>
<dbReference type="SUPFAM" id="SSF54648">
    <property type="entry name" value="DLC"/>
    <property type="match status" value="1"/>
</dbReference>
<dbReference type="Pfam" id="PF01221">
    <property type="entry name" value="Dynein_light"/>
    <property type="match status" value="1"/>
</dbReference>
<keyword evidence="1" id="KW-0243">Dynein</keyword>
<dbReference type="GO" id="GO:0045505">
    <property type="term" value="F:dynein intermediate chain binding"/>
    <property type="evidence" value="ECO:0007669"/>
    <property type="project" value="TreeGrafter"/>
</dbReference>
<comment type="subcellular location">
    <subcellularLocation>
        <location evidence="1">Cytoplasm</location>
        <location evidence="1">Cytoskeleton</location>
    </subcellularLocation>
</comment>
<dbReference type="OrthoDB" id="5835212at2759"/>
<keyword evidence="1" id="KW-0206">Cytoskeleton</keyword>
<comment type="caution">
    <text evidence="2">The sequence shown here is derived from an EMBL/GenBank/DDBJ whole genome shotgun (WGS) entry which is preliminary data.</text>
</comment>
<keyword evidence="1" id="KW-0963">Cytoplasm</keyword>
<evidence type="ECO:0000313" key="2">
    <source>
        <dbReference type="EMBL" id="KAF7636638.1"/>
    </source>
</evidence>
<evidence type="ECO:0000313" key="3">
    <source>
        <dbReference type="Proteomes" id="UP000605970"/>
    </source>
</evidence>
<comment type="similarity">
    <text evidence="1">Belongs to the dynein light chain family.</text>
</comment>
<proteinExistence type="inferred from homology"/>
<dbReference type="GO" id="GO:0005868">
    <property type="term" value="C:cytoplasmic dynein complex"/>
    <property type="evidence" value="ECO:0007669"/>
    <property type="project" value="TreeGrafter"/>
</dbReference>
<dbReference type="Proteomes" id="UP000605970">
    <property type="component" value="Unassembled WGS sequence"/>
</dbReference>
<dbReference type="InterPro" id="IPR001372">
    <property type="entry name" value="Dynein_light_chain_typ-1/2"/>
</dbReference>
<keyword evidence="3" id="KW-1185">Reference proteome</keyword>
<dbReference type="EMBL" id="JABEBT010000027">
    <property type="protein sequence ID" value="KAF7636638.1"/>
    <property type="molecule type" value="Genomic_DNA"/>
</dbReference>
<dbReference type="GO" id="GO:0005874">
    <property type="term" value="C:microtubule"/>
    <property type="evidence" value="ECO:0007669"/>
    <property type="project" value="UniProtKB-KW"/>
</dbReference>
<dbReference type="AlphaFoldDB" id="A0A8S9ZTW4"/>
<gene>
    <name evidence="2" type="ORF">Mgra_00003817</name>
</gene>
<dbReference type="PANTHER" id="PTHR11886:SF35">
    <property type="entry name" value="DYNEIN LIGHT CHAIN"/>
    <property type="match status" value="1"/>
</dbReference>
<evidence type="ECO:0000256" key="1">
    <source>
        <dbReference type="RuleBase" id="RU365010"/>
    </source>
</evidence>
<dbReference type="InterPro" id="IPR037177">
    <property type="entry name" value="DLC_sf"/>
</dbReference>
<name>A0A8S9ZTW4_9BILA</name>
<dbReference type="PANTHER" id="PTHR11886">
    <property type="entry name" value="DYNEIN LIGHT CHAIN"/>
    <property type="match status" value="1"/>
</dbReference>
<reference evidence="2" key="1">
    <citation type="journal article" date="2020" name="Ecol. Evol.">
        <title>Genome structure and content of the rice root-knot nematode (Meloidogyne graminicola).</title>
        <authorList>
            <person name="Phan N.T."/>
            <person name="Danchin E.G.J."/>
            <person name="Klopp C."/>
            <person name="Perfus-Barbeoch L."/>
            <person name="Kozlowski D.K."/>
            <person name="Koutsovoulos G.D."/>
            <person name="Lopez-Roques C."/>
            <person name="Bouchez O."/>
            <person name="Zahm M."/>
            <person name="Besnard G."/>
            <person name="Bellafiore S."/>
        </authorList>
    </citation>
    <scope>NUCLEOTIDE SEQUENCE</scope>
    <source>
        <strain evidence="2">VN-18</strain>
    </source>
</reference>
<sequence>MTTKMIGNKEITIVESKMSKEKETEAIDCAILAVMKHNTNFQIAKYIKEKFDDKYSRYWCCIVGGIYNACFTYESNDYICFDIDKLCFFLYRQA</sequence>
<dbReference type="GO" id="GO:0007017">
    <property type="term" value="P:microtubule-based process"/>
    <property type="evidence" value="ECO:0007669"/>
    <property type="project" value="InterPro"/>
</dbReference>
<organism evidence="2 3">
    <name type="scientific">Meloidogyne graminicola</name>
    <dbReference type="NCBI Taxonomy" id="189291"/>
    <lineage>
        <taxon>Eukaryota</taxon>
        <taxon>Metazoa</taxon>
        <taxon>Ecdysozoa</taxon>
        <taxon>Nematoda</taxon>
        <taxon>Chromadorea</taxon>
        <taxon>Rhabditida</taxon>
        <taxon>Tylenchina</taxon>
        <taxon>Tylenchomorpha</taxon>
        <taxon>Tylenchoidea</taxon>
        <taxon>Meloidogynidae</taxon>
        <taxon>Meloidogyninae</taxon>
        <taxon>Meloidogyne</taxon>
    </lineage>
</organism>
<dbReference type="CDD" id="cd21450">
    <property type="entry name" value="DLC-like_DYNLL1-like"/>
    <property type="match status" value="1"/>
</dbReference>
<dbReference type="Gene3D" id="3.30.740.10">
    <property type="entry name" value="Protein Inhibitor Of Neuronal Nitric Oxide Synthase"/>
    <property type="match status" value="1"/>
</dbReference>
<keyword evidence="1" id="KW-0493">Microtubule</keyword>
<accession>A0A8S9ZTW4</accession>
<dbReference type="SMART" id="SM01375">
    <property type="entry name" value="Dynein_light"/>
    <property type="match status" value="1"/>
</dbReference>
<protein>
    <recommendedName>
        <fullName evidence="1">Dynein light chain</fullName>
    </recommendedName>
</protein>